<protein>
    <submittedName>
        <fullName evidence="1">14817_t:CDS:1</fullName>
    </submittedName>
</protein>
<evidence type="ECO:0000313" key="2">
    <source>
        <dbReference type="Proteomes" id="UP000789525"/>
    </source>
</evidence>
<dbReference type="Proteomes" id="UP000789525">
    <property type="component" value="Unassembled WGS sequence"/>
</dbReference>
<organism evidence="1 2">
    <name type="scientific">Acaulospora colombiana</name>
    <dbReference type="NCBI Taxonomy" id="27376"/>
    <lineage>
        <taxon>Eukaryota</taxon>
        <taxon>Fungi</taxon>
        <taxon>Fungi incertae sedis</taxon>
        <taxon>Mucoromycota</taxon>
        <taxon>Glomeromycotina</taxon>
        <taxon>Glomeromycetes</taxon>
        <taxon>Diversisporales</taxon>
        <taxon>Acaulosporaceae</taxon>
        <taxon>Acaulospora</taxon>
    </lineage>
</organism>
<comment type="caution">
    <text evidence="1">The sequence shown here is derived from an EMBL/GenBank/DDBJ whole genome shotgun (WGS) entry which is preliminary data.</text>
</comment>
<sequence length="64" mass="7637">MLKLKQQLDRTKKLKKTEILENITEARITMHDIYNRELLQDMRNDSQAEYCDSELNHLGESSKK</sequence>
<proteinExistence type="predicted"/>
<evidence type="ECO:0000313" key="1">
    <source>
        <dbReference type="EMBL" id="CAG8520714.1"/>
    </source>
</evidence>
<dbReference type="EMBL" id="CAJVPT010005503">
    <property type="protein sequence ID" value="CAG8520714.1"/>
    <property type="molecule type" value="Genomic_DNA"/>
</dbReference>
<name>A0ACA9LBD3_9GLOM</name>
<reference evidence="1" key="1">
    <citation type="submission" date="2021-06" db="EMBL/GenBank/DDBJ databases">
        <authorList>
            <person name="Kallberg Y."/>
            <person name="Tangrot J."/>
            <person name="Rosling A."/>
        </authorList>
    </citation>
    <scope>NUCLEOTIDE SEQUENCE</scope>
    <source>
        <strain evidence="1">CL356</strain>
    </source>
</reference>
<keyword evidence="2" id="KW-1185">Reference proteome</keyword>
<gene>
    <name evidence="1" type="ORF">ACOLOM_LOCUS3640</name>
</gene>
<accession>A0ACA9LBD3</accession>